<protein>
    <recommendedName>
        <fullName evidence="4">DUF4148 domain-containing protein</fullName>
    </recommendedName>
</protein>
<dbReference type="Pfam" id="PF13663">
    <property type="entry name" value="DUF4148"/>
    <property type="match status" value="1"/>
</dbReference>
<accession>A0ABW7GFI0</accession>
<evidence type="ECO:0000256" key="1">
    <source>
        <dbReference type="SAM" id="SignalP"/>
    </source>
</evidence>
<reference evidence="2 3" key="1">
    <citation type="submission" date="2024-08" db="EMBL/GenBank/DDBJ databases">
        <authorList>
            <person name="Lu H."/>
        </authorList>
    </citation>
    <scope>NUCLEOTIDE SEQUENCE [LARGE SCALE GENOMIC DNA]</scope>
    <source>
        <strain evidence="2 3">DXS20W</strain>
    </source>
</reference>
<proteinExistence type="predicted"/>
<feature type="signal peptide" evidence="1">
    <location>
        <begin position="1"/>
        <end position="29"/>
    </location>
</feature>
<keyword evidence="1" id="KW-0732">Signal</keyword>
<feature type="chain" id="PRO_5047031548" description="DUF4148 domain-containing protein" evidence="1">
    <location>
        <begin position="30"/>
        <end position="120"/>
    </location>
</feature>
<evidence type="ECO:0000313" key="2">
    <source>
        <dbReference type="EMBL" id="MFG6460592.1"/>
    </source>
</evidence>
<gene>
    <name evidence="2" type="ORF">ACG04Q_03345</name>
</gene>
<name>A0ABW7GFI0_9BURK</name>
<dbReference type="InterPro" id="IPR025421">
    <property type="entry name" value="DUF4148"/>
</dbReference>
<dbReference type="EMBL" id="JBIGHX010000001">
    <property type="protein sequence ID" value="MFG6460592.1"/>
    <property type="molecule type" value="Genomic_DNA"/>
</dbReference>
<dbReference type="Proteomes" id="UP001606302">
    <property type="component" value="Unassembled WGS sequence"/>
</dbReference>
<evidence type="ECO:0000313" key="3">
    <source>
        <dbReference type="Proteomes" id="UP001606302"/>
    </source>
</evidence>
<organism evidence="2 3">
    <name type="scientific">Pelomonas lactea</name>
    <dbReference type="NCBI Taxonomy" id="3299030"/>
    <lineage>
        <taxon>Bacteria</taxon>
        <taxon>Pseudomonadati</taxon>
        <taxon>Pseudomonadota</taxon>
        <taxon>Betaproteobacteria</taxon>
        <taxon>Burkholderiales</taxon>
        <taxon>Sphaerotilaceae</taxon>
        <taxon>Roseateles</taxon>
    </lineage>
</organism>
<evidence type="ECO:0008006" key="4">
    <source>
        <dbReference type="Google" id="ProtNLM"/>
    </source>
</evidence>
<sequence length="120" mass="12781">MTRQPRFNRAVLQLLFAAAAVTAGASAQAQSFVSDPESGYSVSVQSTVSRAEVLAELKVYQESGLAAAERVASETGAWNSPALQAARQRYGVLRHGERYAALVAEYAARRGEPVRPASKA</sequence>
<dbReference type="RefSeq" id="WP_394509400.1">
    <property type="nucleotide sequence ID" value="NZ_JBIGHX010000001.1"/>
</dbReference>
<keyword evidence="3" id="KW-1185">Reference proteome</keyword>
<comment type="caution">
    <text evidence="2">The sequence shown here is derived from an EMBL/GenBank/DDBJ whole genome shotgun (WGS) entry which is preliminary data.</text>
</comment>